<reference evidence="1" key="1">
    <citation type="submission" date="2023-07" db="EMBL/GenBank/DDBJ databases">
        <title>Black Yeasts Isolated from many extreme environments.</title>
        <authorList>
            <person name="Coleine C."/>
            <person name="Stajich J.E."/>
            <person name="Selbmann L."/>
        </authorList>
    </citation>
    <scope>NUCLEOTIDE SEQUENCE</scope>
    <source>
        <strain evidence="1">CCFEE 5714</strain>
    </source>
</reference>
<sequence length="1055" mass="119485">MPHHVSWNVTVQNHPGSASEDINSEVDWKEGHQHRIGYRNRDDRVPGLTHHDDDHEDATGSWRSATKDLSYQNGTKAINGNLLSFRDIVGDRSSHNVVNARRQPKGWRDVFEYTEDWIKYTEEWPVNTKRKEAQAETNGTSTNAESSDGNQDEQNQETDWNRRNRVKDKHNEAYSTAQSKSNNQENDQETEYQRLLKRYTPQEIALLRALQHEKDYRQQLQQNDGKQQSPQTHNRSSVAIDVKDQFTPDNWLPRSDNLIRLTSNHPFNAEAELTALYQAGLITPNELHYVRNHGAVPRLLWRDHKLDVENGKLTLSMDDLANGFESVNIPIAIACDGNRRKEMNMTKKSKGFNWGASAVGCAYWKGVLLRDVLLAAGVDEDEHARESWQQWVNFGGADEPSEGTYETCIPLSYAMDPANDVLLAYEMNNLPLPPDHGYPLRLIIPGYIGGRNVKWLARVWLSESENSSYYHIWDNRVLPSFITEKDGEFAKTMFHHPDTACNEQNLNSVIVKPAQGERLSLAQAKKGEIYRIEGYAYDGGGHEVQRVEVSLDEGQTWLYCIRKFPERPMRHGNKFWSWLHWHVDISLVHLLQAKSVAVRAWNVFKNTQPRDLTWNIMGMMNNCWYVVKTEIDEAQDVDPFVMFRHPCEPTGDEGWMKSSVENQIQSAKQEAGTPSKQFTRQEIEKHDKEDDCWLVVDGKVYDATSVLSWHPGGKAAVLGHAGKVHQETSDEFASIHDGFAYQKLHECALGVVTEKAANFIKARAEAAKKEESKKHTDEDVALQKSRWVPVALEGRDELSEDTRQYTFRLLNGAKDLGLETCQHLQIGIHMKDKMLIRSYTPTAPLLPESTKAPVSGEVKALRDGQGMFQVVIKTYFPSEDVPGGALSNILDCVPIGEQVDIRGPVGDIAYKGEGRFVIEGKERKFQKISLVLGGSGITPGFALLARVVGCKENAVQVRVVDANKTEKDILLHDELDRYEKESQGRLKITHILSHPGSTWNGLKGHIGPEIIKEHLFPPDEGSVVFLCGPPAMIQKAALPALKDWGYVEDQNLFGF</sequence>
<gene>
    <name evidence="1" type="ORF">LTR37_018374</name>
</gene>
<accession>A0ACC3MI84</accession>
<name>A0ACC3MI84_9PEZI</name>
<protein>
    <submittedName>
        <fullName evidence="1">Uncharacterized protein</fullName>
    </submittedName>
</protein>
<dbReference type="Proteomes" id="UP001281147">
    <property type="component" value="Unassembled WGS sequence"/>
</dbReference>
<evidence type="ECO:0000313" key="1">
    <source>
        <dbReference type="EMBL" id="KAK3691881.1"/>
    </source>
</evidence>
<proteinExistence type="predicted"/>
<organism evidence="1 2">
    <name type="scientific">Vermiconidia calcicola</name>
    <dbReference type="NCBI Taxonomy" id="1690605"/>
    <lineage>
        <taxon>Eukaryota</taxon>
        <taxon>Fungi</taxon>
        <taxon>Dikarya</taxon>
        <taxon>Ascomycota</taxon>
        <taxon>Pezizomycotina</taxon>
        <taxon>Dothideomycetes</taxon>
        <taxon>Dothideomycetidae</taxon>
        <taxon>Mycosphaerellales</taxon>
        <taxon>Extremaceae</taxon>
        <taxon>Vermiconidia</taxon>
    </lineage>
</organism>
<dbReference type="EMBL" id="JAUTXU010000255">
    <property type="protein sequence ID" value="KAK3691881.1"/>
    <property type="molecule type" value="Genomic_DNA"/>
</dbReference>
<keyword evidence="2" id="KW-1185">Reference proteome</keyword>
<comment type="caution">
    <text evidence="1">The sequence shown here is derived from an EMBL/GenBank/DDBJ whole genome shotgun (WGS) entry which is preliminary data.</text>
</comment>
<evidence type="ECO:0000313" key="2">
    <source>
        <dbReference type="Proteomes" id="UP001281147"/>
    </source>
</evidence>